<dbReference type="AlphaFoldDB" id="A0A2M4DMM9"/>
<evidence type="ECO:0000256" key="1">
    <source>
        <dbReference type="SAM" id="SignalP"/>
    </source>
</evidence>
<organism evidence="2">
    <name type="scientific">Anopheles darlingi</name>
    <name type="common">Mosquito</name>
    <dbReference type="NCBI Taxonomy" id="43151"/>
    <lineage>
        <taxon>Eukaryota</taxon>
        <taxon>Metazoa</taxon>
        <taxon>Ecdysozoa</taxon>
        <taxon>Arthropoda</taxon>
        <taxon>Hexapoda</taxon>
        <taxon>Insecta</taxon>
        <taxon>Pterygota</taxon>
        <taxon>Neoptera</taxon>
        <taxon>Endopterygota</taxon>
        <taxon>Diptera</taxon>
        <taxon>Nematocera</taxon>
        <taxon>Culicoidea</taxon>
        <taxon>Culicidae</taxon>
        <taxon>Anophelinae</taxon>
        <taxon>Anopheles</taxon>
    </lineage>
</organism>
<proteinExistence type="predicted"/>
<reference evidence="2" key="1">
    <citation type="submission" date="2018-01" db="EMBL/GenBank/DDBJ databases">
        <title>An insight into the sialome of Amazonian anophelines.</title>
        <authorList>
            <person name="Ribeiro J.M."/>
            <person name="Scarpassa V."/>
            <person name="Calvo E."/>
        </authorList>
    </citation>
    <scope>NUCLEOTIDE SEQUENCE</scope>
</reference>
<evidence type="ECO:0000313" key="2">
    <source>
        <dbReference type="EMBL" id="MBW78785.1"/>
    </source>
</evidence>
<accession>A0A2M4DMM9</accession>
<name>A0A2M4DMM9_ANODA</name>
<sequence>MLRFVFCCWICLLNAPRPRSSRSTQTQHNRISFLPEMIVLRWHSGATATTTCANLPPARCSEAAASLKSVA</sequence>
<feature type="chain" id="PRO_5014643347" evidence="1">
    <location>
        <begin position="22"/>
        <end position="71"/>
    </location>
</feature>
<protein>
    <submittedName>
        <fullName evidence="2">Putative secreted protein</fullName>
    </submittedName>
</protein>
<dbReference type="EMBL" id="GGFL01014607">
    <property type="protein sequence ID" value="MBW78785.1"/>
    <property type="molecule type" value="Transcribed_RNA"/>
</dbReference>
<keyword evidence="1" id="KW-0732">Signal</keyword>
<feature type="signal peptide" evidence="1">
    <location>
        <begin position="1"/>
        <end position="21"/>
    </location>
</feature>